<dbReference type="EMBL" id="QFPX01000006">
    <property type="protein sequence ID" value="PZQ55299.1"/>
    <property type="molecule type" value="Genomic_DNA"/>
</dbReference>
<dbReference type="SUPFAM" id="SSF103515">
    <property type="entry name" value="Autotransporter"/>
    <property type="match status" value="1"/>
</dbReference>
<protein>
    <submittedName>
        <fullName evidence="3">Autotransporter domain-containing protein</fullName>
    </submittedName>
</protein>
<feature type="chain" id="PRO_5015839355" evidence="1">
    <location>
        <begin position="21"/>
        <end position="1061"/>
    </location>
</feature>
<sequence length="1061" mass="106485">MPRYLLASTALLAMATAAHAEDVTTKKTSPLLTSTIKSGAADAINVTKDGSVVLTGGTGVTMDSNHNVANAGAITVSNANGARGIVANAGTTGDIVNTGTITLDEPYTPTDDDKDGDLDGPFALGANKIGIRTEGDHTGKITQSGTITVEGNDSAGISLGGKLTGAFTHDGKTNVLGDNAIGVKTGQIDGNVRLAGSVQAQGKNAIGAQFGGDVNGAMVVQGAIVSTGYRYPTPPADPSKLDADDLLQGGSAIVVEGNVTGGIVLAVAPKDNDANNADEDGDGIPDATEGAAKVATYGKAPAIVIGSATKDIAIGPVASTASKYGLQIDGTVEGHGLYAGVDGNGVAIGGLGGKVTIANGIGINGGIAATSKDAAATALRLGAGASTPLIQNAGTISASGAQAVALRIDAGASLPTLRNSGTIKAAAVNENGSATAISDASGTLNLIENSGAISATGAKAGSGKNIAIDLSNAGGSVTVKQTQVGAGFTAPSIVGDILLGGGNDLVDIADGTVTGNVTFGGGNNTLALSGDAVQTGNVAFGAGSDAMTLAGTARFVGTADFGGGTDTLTLSGTSVFSGALAGAGNLAVKVTGGTLDVNRPAAIGSLDVGKDGVLAVTLNKAPGMGSAYNVAGTASFADGAKLSIRLADVSTAEGSYQVLTAGTILGRDQLDAATDLVPFMFKATLDETAAANTIVVDVARRTVAELGLNRSQATAYNAIFTALSQDEKIEDVFLGITNGDQFRQAVGQMLPDHAGGSFEGISLGTRTVARQLMDPANPVWGEGRFSTTMNLSFWGSDKKAGASAAYNLSGYAMSLGAEYLTGIGRFGGTFSYIWNRHTSGGTSEIKSNSFELAGHWRGQFGAVQGFGRASIGRSNHDSERQFVGAIGTENVNRTIKGKWDGTFVTASGGAAWEGGGSHFFYRPAVTVDYVRLKEDGYTETGGGKALDLTVASRTSDELGVNGSMTLGIDFMGMQRRDENWFRVETEGGWREIVSGGIGSTTAHFAGGQNFTLDGDEATSGWFARLRAVGGTLGLTMGGELAAEDRHGRVDLALRGSVTIGW</sequence>
<dbReference type="InterPro" id="IPR005546">
    <property type="entry name" value="Autotransporte_beta"/>
</dbReference>
<dbReference type="InterPro" id="IPR036709">
    <property type="entry name" value="Autotransporte_beta_dom_sf"/>
</dbReference>
<feature type="domain" description="Autotransporter" evidence="2">
    <location>
        <begin position="772"/>
        <end position="1061"/>
    </location>
</feature>
<comment type="caution">
    <text evidence="3">The sequence shown here is derived from an EMBL/GenBank/DDBJ whole genome shotgun (WGS) entry which is preliminary data.</text>
</comment>
<dbReference type="Gene3D" id="2.160.20.160">
    <property type="match status" value="1"/>
</dbReference>
<accession>A0A2W5NTD4</accession>
<organism evidence="3 4">
    <name type="scientific">Novosphingobium pentaromativorans</name>
    <dbReference type="NCBI Taxonomy" id="205844"/>
    <lineage>
        <taxon>Bacteria</taxon>
        <taxon>Pseudomonadati</taxon>
        <taxon>Pseudomonadota</taxon>
        <taxon>Alphaproteobacteria</taxon>
        <taxon>Sphingomonadales</taxon>
        <taxon>Sphingomonadaceae</taxon>
        <taxon>Novosphingobium</taxon>
    </lineage>
</organism>
<reference evidence="3 4" key="1">
    <citation type="submission" date="2017-08" db="EMBL/GenBank/DDBJ databases">
        <title>Infants hospitalized years apart are colonized by the same room-sourced microbial strains.</title>
        <authorList>
            <person name="Brooks B."/>
            <person name="Olm M.R."/>
            <person name="Firek B.A."/>
            <person name="Baker R."/>
            <person name="Thomas B.C."/>
            <person name="Morowitz M.J."/>
            <person name="Banfield J.F."/>
        </authorList>
    </citation>
    <scope>NUCLEOTIDE SEQUENCE [LARGE SCALE GENOMIC DNA]</scope>
    <source>
        <strain evidence="3">S2_005_002_R2_33</strain>
    </source>
</reference>
<feature type="signal peptide" evidence="1">
    <location>
        <begin position="1"/>
        <end position="20"/>
    </location>
</feature>
<dbReference type="AlphaFoldDB" id="A0A2W5NTD4"/>
<evidence type="ECO:0000313" key="3">
    <source>
        <dbReference type="EMBL" id="PZQ55299.1"/>
    </source>
</evidence>
<dbReference type="Proteomes" id="UP000249082">
    <property type="component" value="Unassembled WGS sequence"/>
</dbReference>
<dbReference type="PROSITE" id="PS51208">
    <property type="entry name" value="AUTOTRANSPORTER"/>
    <property type="match status" value="1"/>
</dbReference>
<gene>
    <name evidence="3" type="ORF">DI555_08095</name>
</gene>
<evidence type="ECO:0000256" key="1">
    <source>
        <dbReference type="SAM" id="SignalP"/>
    </source>
</evidence>
<keyword evidence="1" id="KW-0732">Signal</keyword>
<dbReference type="Pfam" id="PF03797">
    <property type="entry name" value="Autotransporter"/>
    <property type="match status" value="1"/>
</dbReference>
<evidence type="ECO:0000259" key="2">
    <source>
        <dbReference type="PROSITE" id="PS51208"/>
    </source>
</evidence>
<evidence type="ECO:0000313" key="4">
    <source>
        <dbReference type="Proteomes" id="UP000249082"/>
    </source>
</evidence>
<proteinExistence type="predicted"/>
<dbReference type="SMART" id="SM00869">
    <property type="entry name" value="Autotransporter"/>
    <property type="match status" value="1"/>
</dbReference>
<dbReference type="Gene3D" id="2.40.128.130">
    <property type="entry name" value="Autotransporter beta-domain"/>
    <property type="match status" value="1"/>
</dbReference>
<name>A0A2W5NTD4_9SPHN</name>